<proteinExistence type="predicted"/>
<evidence type="ECO:0000256" key="1">
    <source>
        <dbReference type="SAM" id="SignalP"/>
    </source>
</evidence>
<dbReference type="Proteomes" id="UP000305109">
    <property type="component" value="Unassembled WGS sequence"/>
</dbReference>
<evidence type="ECO:0000313" key="3">
    <source>
        <dbReference type="Proteomes" id="UP000305109"/>
    </source>
</evidence>
<keyword evidence="3" id="KW-1185">Reference proteome</keyword>
<accession>A0ABY2RMQ7</accession>
<keyword evidence="1" id="KW-0732">Signal</keyword>
<comment type="caution">
    <text evidence="2">The sequence shown here is derived from an EMBL/GenBank/DDBJ whole genome shotgun (WGS) entry which is preliminary data.</text>
</comment>
<feature type="signal peptide" evidence="1">
    <location>
        <begin position="1"/>
        <end position="19"/>
    </location>
</feature>
<evidence type="ECO:0000313" key="2">
    <source>
        <dbReference type="EMBL" id="TJZ79574.1"/>
    </source>
</evidence>
<dbReference type="EMBL" id="SUMD01000003">
    <property type="protein sequence ID" value="TJZ79574.1"/>
    <property type="molecule type" value="Genomic_DNA"/>
</dbReference>
<sequence>MSAAVGVTALSLGAGPAAAADSGSAGSAGSAGIGDLRVSVGYGCRTTGTGPADWRTSAHVFTTVTNVGSAPVRGVGTSVWIPLTYSVTNHAAEIAPGQTVVYDNDTFSTALILNPVVASAFGVGLDANPFDNLYAGAAPFVCSAL</sequence>
<organism evidence="2 3">
    <name type="scientific">Rhodococcus oryzae</name>
    <dbReference type="NCBI Taxonomy" id="2571143"/>
    <lineage>
        <taxon>Bacteria</taxon>
        <taxon>Bacillati</taxon>
        <taxon>Actinomycetota</taxon>
        <taxon>Actinomycetes</taxon>
        <taxon>Mycobacteriales</taxon>
        <taxon>Nocardiaceae</taxon>
        <taxon>Rhodococcus</taxon>
    </lineage>
</organism>
<feature type="chain" id="PRO_5045935379" evidence="1">
    <location>
        <begin position="20"/>
        <end position="145"/>
    </location>
</feature>
<name>A0ABY2RMQ7_9NOCA</name>
<protein>
    <submittedName>
        <fullName evidence="2">Uncharacterized protein</fullName>
    </submittedName>
</protein>
<reference evidence="2 3" key="1">
    <citation type="submission" date="2019-04" db="EMBL/GenBank/DDBJ databases">
        <title>Rhodococcus oryzae sp. nov., a novel actinomycete isolated from rhizosphere soil of rice (Oryza sativa L.).</title>
        <authorList>
            <person name="Li C."/>
        </authorList>
    </citation>
    <scope>NUCLEOTIDE SEQUENCE [LARGE SCALE GENOMIC DNA]</scope>
    <source>
        <strain evidence="2 3">NEAU-CX67</strain>
    </source>
</reference>
<dbReference type="RefSeq" id="WP_136908774.1">
    <property type="nucleotide sequence ID" value="NZ_SUMD01000003.1"/>
</dbReference>
<gene>
    <name evidence="2" type="ORF">FCG67_08130</name>
</gene>